<dbReference type="PIRSF" id="PIRSF000903">
    <property type="entry name" value="B5n-ttraPtase_sm"/>
    <property type="match status" value="1"/>
</dbReference>
<dbReference type="NCBIfam" id="TIGR00668">
    <property type="entry name" value="apaH"/>
    <property type="match status" value="1"/>
</dbReference>
<accession>A0A381TK42</accession>
<dbReference type="SUPFAM" id="SSF56300">
    <property type="entry name" value="Metallo-dependent phosphatases"/>
    <property type="match status" value="1"/>
</dbReference>
<comment type="function">
    <text evidence="1">Hydrolyzes diadenosine 5',5'''-P1,P4-tetraphosphate to yield ADP.</text>
</comment>
<feature type="domain" description="Calcineurin-like phosphoesterase" evidence="9">
    <location>
        <begin position="3"/>
        <end position="144"/>
    </location>
</feature>
<sequence length="268" mass="30774">MATYVIGDIQGCYDPLMRLLDKINFDTSKDILWLTGDLVNRGPKSIETLRFIKNLGKSAISVLGNHDLYLLALANGLKVKDSKSHFLKNILNAPDRHELLNWLRMKPLAHFDKNINTILVHAGIPGQWTIQKTLQYASEVENILQSQSYAELLIEMYGNLPNRWSSTLQGIERYRFIINALTRMRMVHKDGRLNFSYKEHPNSKNQLVPWYKKPNSSWSETRIIFGHWSALGLFMESNFICLDDGCVWGRNLVAAKLLKKVEIIKVGC</sequence>
<evidence type="ECO:0000256" key="7">
    <source>
        <dbReference type="ARBA" id="ARBA00033210"/>
    </source>
</evidence>
<dbReference type="PANTHER" id="PTHR40942:SF4">
    <property type="entry name" value="CYTOCHROME C5"/>
    <property type="match status" value="1"/>
</dbReference>
<reference evidence="10" key="1">
    <citation type="submission" date="2018-05" db="EMBL/GenBank/DDBJ databases">
        <authorList>
            <person name="Lanie J.A."/>
            <person name="Ng W.-L."/>
            <person name="Kazmierczak K.M."/>
            <person name="Andrzejewski T.M."/>
            <person name="Davidsen T.M."/>
            <person name="Wayne K.J."/>
            <person name="Tettelin H."/>
            <person name="Glass J.I."/>
            <person name="Rusch D."/>
            <person name="Podicherti R."/>
            <person name="Tsui H.-C.T."/>
            <person name="Winkler M.E."/>
        </authorList>
    </citation>
    <scope>NUCLEOTIDE SEQUENCE</scope>
</reference>
<evidence type="ECO:0000256" key="6">
    <source>
        <dbReference type="ARBA" id="ARBA00032248"/>
    </source>
</evidence>
<evidence type="ECO:0000256" key="3">
    <source>
        <dbReference type="ARBA" id="ARBA00012506"/>
    </source>
</evidence>
<dbReference type="NCBIfam" id="NF001204">
    <property type="entry name" value="PRK00166.1"/>
    <property type="match status" value="1"/>
</dbReference>
<gene>
    <name evidence="10" type="ORF">METZ01_LOCUS69254</name>
</gene>
<dbReference type="PANTHER" id="PTHR40942">
    <property type="match status" value="1"/>
</dbReference>
<dbReference type="Pfam" id="PF00149">
    <property type="entry name" value="Metallophos"/>
    <property type="match status" value="1"/>
</dbReference>
<dbReference type="EC" id="3.6.1.41" evidence="3"/>
<proteinExistence type="inferred from homology"/>
<evidence type="ECO:0000256" key="4">
    <source>
        <dbReference type="ARBA" id="ARBA00022801"/>
    </source>
</evidence>
<dbReference type="CDD" id="cd07422">
    <property type="entry name" value="MPP_ApaH"/>
    <property type="match status" value="1"/>
</dbReference>
<dbReference type="InterPro" id="IPR029052">
    <property type="entry name" value="Metallo-depent_PP-like"/>
</dbReference>
<dbReference type="InterPro" id="IPR004617">
    <property type="entry name" value="ApaH"/>
</dbReference>
<organism evidence="10">
    <name type="scientific">marine metagenome</name>
    <dbReference type="NCBI Taxonomy" id="408172"/>
    <lineage>
        <taxon>unclassified sequences</taxon>
        <taxon>metagenomes</taxon>
        <taxon>ecological metagenomes</taxon>
    </lineage>
</organism>
<evidence type="ECO:0000259" key="9">
    <source>
        <dbReference type="Pfam" id="PF00149"/>
    </source>
</evidence>
<evidence type="ECO:0000256" key="5">
    <source>
        <dbReference type="ARBA" id="ARBA00031248"/>
    </source>
</evidence>
<dbReference type="Gene3D" id="3.60.21.10">
    <property type="match status" value="1"/>
</dbReference>
<evidence type="ECO:0000256" key="8">
    <source>
        <dbReference type="ARBA" id="ARBA00049417"/>
    </source>
</evidence>
<dbReference type="EMBL" id="UINC01004723">
    <property type="protein sequence ID" value="SVA16400.1"/>
    <property type="molecule type" value="Genomic_DNA"/>
</dbReference>
<comment type="catalytic activity">
    <reaction evidence="8">
        <text>P(1),P(4)-bis(5'-adenosyl) tetraphosphate + H2O = 2 ADP + 2 H(+)</text>
        <dbReference type="Rhea" id="RHEA:24252"/>
        <dbReference type="ChEBI" id="CHEBI:15377"/>
        <dbReference type="ChEBI" id="CHEBI:15378"/>
        <dbReference type="ChEBI" id="CHEBI:58141"/>
        <dbReference type="ChEBI" id="CHEBI:456216"/>
        <dbReference type="EC" id="3.6.1.41"/>
    </reaction>
</comment>
<evidence type="ECO:0000256" key="2">
    <source>
        <dbReference type="ARBA" id="ARBA00005419"/>
    </source>
</evidence>
<dbReference type="InterPro" id="IPR004843">
    <property type="entry name" value="Calcineurin-like_PHP"/>
</dbReference>
<name>A0A381TK42_9ZZZZ</name>
<dbReference type="AlphaFoldDB" id="A0A381TK42"/>
<dbReference type="GO" id="GO:0008803">
    <property type="term" value="F:bis(5'-nucleosyl)-tetraphosphatase (symmetrical) activity"/>
    <property type="evidence" value="ECO:0007669"/>
    <property type="project" value="UniProtKB-EC"/>
</dbReference>
<keyword evidence="4" id="KW-0378">Hydrolase</keyword>
<protein>
    <recommendedName>
        <fullName evidence="3">bis(5'-nucleosyl)-tetraphosphatase (symmetrical)</fullName>
        <ecNumber evidence="3">3.6.1.41</ecNumber>
    </recommendedName>
    <alternativeName>
        <fullName evidence="6">Ap4A hydrolase</fullName>
    </alternativeName>
    <alternativeName>
        <fullName evidence="5">Diadenosine 5',5'''-P1,P4-tetraphosphate pyrophosphohydrolase</fullName>
    </alternativeName>
    <alternativeName>
        <fullName evidence="7">Diadenosine tetraphosphatase</fullName>
    </alternativeName>
</protein>
<evidence type="ECO:0000256" key="1">
    <source>
        <dbReference type="ARBA" id="ARBA00003413"/>
    </source>
</evidence>
<evidence type="ECO:0000313" key="10">
    <source>
        <dbReference type="EMBL" id="SVA16400.1"/>
    </source>
</evidence>
<comment type="similarity">
    <text evidence="2">Belongs to the Ap4A hydrolase family.</text>
</comment>